<dbReference type="GO" id="GO:0016787">
    <property type="term" value="F:hydrolase activity"/>
    <property type="evidence" value="ECO:0007669"/>
    <property type="project" value="UniProtKB-KW"/>
</dbReference>
<evidence type="ECO:0000313" key="5">
    <source>
        <dbReference type="Proteomes" id="UP001180724"/>
    </source>
</evidence>
<organism evidence="4 5">
    <name type="scientific">Streptomyces lancefieldiae</name>
    <dbReference type="NCBI Taxonomy" id="3075520"/>
    <lineage>
        <taxon>Bacteria</taxon>
        <taxon>Bacillati</taxon>
        <taxon>Actinomycetota</taxon>
        <taxon>Actinomycetes</taxon>
        <taxon>Kitasatosporales</taxon>
        <taxon>Streptomycetaceae</taxon>
        <taxon>Streptomyces</taxon>
    </lineage>
</organism>
<dbReference type="Proteomes" id="UP001180724">
    <property type="component" value="Unassembled WGS sequence"/>
</dbReference>
<keyword evidence="5" id="KW-1185">Reference proteome</keyword>
<evidence type="ECO:0000313" key="4">
    <source>
        <dbReference type="EMBL" id="MDT0608864.1"/>
    </source>
</evidence>
<dbReference type="InterPro" id="IPR039448">
    <property type="entry name" value="Beta_helix"/>
</dbReference>
<dbReference type="InterPro" id="IPR012334">
    <property type="entry name" value="Pectin_lyas_fold"/>
</dbReference>
<dbReference type="InterPro" id="IPR056204">
    <property type="entry name" value="K1-lyase_C"/>
</dbReference>
<dbReference type="Pfam" id="PF12708">
    <property type="entry name" value="Pect-lyase_RHGA_epim"/>
    <property type="match status" value="1"/>
</dbReference>
<dbReference type="Gene3D" id="2.160.20.10">
    <property type="entry name" value="Single-stranded right-handed beta-helix, Pectin lyase-like"/>
    <property type="match status" value="1"/>
</dbReference>
<dbReference type="SUPFAM" id="SSF51126">
    <property type="entry name" value="Pectin lyase-like"/>
    <property type="match status" value="1"/>
</dbReference>
<evidence type="ECO:0000259" key="1">
    <source>
        <dbReference type="Pfam" id="PF12708"/>
    </source>
</evidence>
<feature type="domain" description="Right handed beta helix" evidence="2">
    <location>
        <begin position="231"/>
        <end position="378"/>
    </location>
</feature>
<gene>
    <name evidence="4" type="ORF">RM812_01180</name>
</gene>
<dbReference type="RefSeq" id="WP_311570453.1">
    <property type="nucleotide sequence ID" value="NZ_JAVRFH010000001.1"/>
</dbReference>
<name>A0ABU3AFU3_9ACTN</name>
<dbReference type="InterPro" id="IPR024535">
    <property type="entry name" value="RHGA/B-epi-like_pectate_lyase"/>
</dbReference>
<reference evidence="4" key="1">
    <citation type="submission" date="2024-05" db="EMBL/GenBank/DDBJ databases">
        <title>30 novel species of actinomycetes from the DSMZ collection.</title>
        <authorList>
            <person name="Nouioui I."/>
        </authorList>
    </citation>
    <scope>NUCLEOTIDE SEQUENCE</scope>
    <source>
        <strain evidence="4">DSM 40712</strain>
    </source>
</reference>
<dbReference type="Pfam" id="PF13229">
    <property type="entry name" value="Beta_helix"/>
    <property type="match status" value="1"/>
</dbReference>
<keyword evidence="4" id="KW-0378">Hydrolase</keyword>
<sequence>MRIQVTGEALTDEINVTTGQQTRIVEVSAGLVSSVNGETGDITGLAREDDVPVLAGEAASAAVAEHVAAVDPHGDRAAAADDATAKVAAHVAAADPHGDRAYADSLVQVGVTDWINVRKAPYSATGDGTADDTAAIQAAINAAVATGSVVYIPAGTYRLTAALTLSADNIRIQGAGPGATVLEQSSTTANGITGTDRIRISLSDLTLSGPGTGTGTGLKLGLAAAEATPYVRLDNVTVATWGLDGIDIDTPIVSTFTSVIPVSNGRHGFNIHSTGSSTSCAFVACYANNNGQAGYNLLRLFYSNLSGCAADSNGCGYLLTNCSAVTLTGCGAEATVAKNGQDGTAYKIVSSEGVSLSGCSVSNNATTAIWLATAGAAHLIHGCIEQSTAGTPTAFVRVDPGVSATLMSHAHTTPNVLQGTVTQIGQGGGQLTVPGYLYVDSSIETSSNMLASGDLVALTAGRGLNIAEGTNARMGTATLAAGTRVVTTTAVTDGSRIFLTCQTPAGTPGWLRVSARTAGTSFTITSSSTTDTSTVAWLIVQPA</sequence>
<dbReference type="InterPro" id="IPR011050">
    <property type="entry name" value="Pectin_lyase_fold/virulence"/>
</dbReference>
<evidence type="ECO:0000259" key="2">
    <source>
        <dbReference type="Pfam" id="PF13229"/>
    </source>
</evidence>
<evidence type="ECO:0000259" key="3">
    <source>
        <dbReference type="Pfam" id="PF24146"/>
    </source>
</evidence>
<protein>
    <submittedName>
        <fullName evidence="4">Glycosyl hydrolase family 28-related protein</fullName>
    </submittedName>
</protein>
<proteinExistence type="predicted"/>
<feature type="domain" description="K1 capsule-specific polysaccharide lyase C-terminal" evidence="3">
    <location>
        <begin position="471"/>
        <end position="540"/>
    </location>
</feature>
<dbReference type="EMBL" id="JAVRFH010000001">
    <property type="protein sequence ID" value="MDT0608864.1"/>
    <property type="molecule type" value="Genomic_DNA"/>
</dbReference>
<feature type="domain" description="Rhamnogalacturonase A/B/Epimerase-like pectate lyase" evidence="1">
    <location>
        <begin position="114"/>
        <end position="191"/>
    </location>
</feature>
<comment type="caution">
    <text evidence="4">The sequence shown here is derived from an EMBL/GenBank/DDBJ whole genome shotgun (WGS) entry which is preliminary data.</text>
</comment>
<accession>A0ABU3AFU3</accession>
<dbReference type="Pfam" id="PF24146">
    <property type="entry name" value="K1-lyase_C"/>
    <property type="match status" value="1"/>
</dbReference>